<evidence type="ECO:0000256" key="2">
    <source>
        <dbReference type="ARBA" id="ARBA00004123"/>
    </source>
</evidence>
<comment type="subcellular location">
    <subcellularLocation>
        <location evidence="3">Chromosome</location>
    </subcellularLocation>
    <subcellularLocation>
        <location evidence="2">Nucleus</location>
    </subcellularLocation>
</comment>
<comment type="subunit">
    <text evidence="10">The nucleosome is a histone octamer containing two molecules each of H2A, H2B, H3 and H4 assembled in one H3-H4 heterotetramer and two H2A-H2B heterodimers. The octamer wraps approximately 147 bp of DNA.</text>
</comment>
<dbReference type="SMART" id="SM00417">
    <property type="entry name" value="H4"/>
    <property type="match status" value="1"/>
</dbReference>
<keyword evidence="9 10" id="KW-0544">Nucleosome core</keyword>
<evidence type="ECO:0000313" key="13">
    <source>
        <dbReference type="Proteomes" id="UP000053766"/>
    </source>
</evidence>
<keyword evidence="6 10" id="KW-0158">Chromosome</keyword>
<keyword evidence="7 10" id="KW-0238">DNA-binding</keyword>
<accession>A0A0D8XZA5</accession>
<evidence type="ECO:0000256" key="9">
    <source>
        <dbReference type="ARBA" id="ARBA00023269"/>
    </source>
</evidence>
<dbReference type="InterPro" id="IPR003958">
    <property type="entry name" value="CBFA_NFYB_domain"/>
</dbReference>
<dbReference type="GO" id="GO:0005634">
    <property type="term" value="C:nucleus"/>
    <property type="evidence" value="ECO:0007669"/>
    <property type="project" value="UniProtKB-SubCell"/>
</dbReference>
<gene>
    <name evidence="12" type="ORF">DICVIV_03866</name>
</gene>
<dbReference type="SUPFAM" id="SSF47113">
    <property type="entry name" value="Histone-fold"/>
    <property type="match status" value="1"/>
</dbReference>
<dbReference type="Proteomes" id="UP000053766">
    <property type="component" value="Unassembled WGS sequence"/>
</dbReference>
<dbReference type="EMBL" id="KN716218">
    <property type="protein sequence ID" value="KJH49993.1"/>
    <property type="molecule type" value="Genomic_DNA"/>
</dbReference>
<comment type="similarity">
    <text evidence="4 10">Belongs to the histone H4 family.</text>
</comment>
<evidence type="ECO:0000256" key="3">
    <source>
        <dbReference type="ARBA" id="ARBA00004286"/>
    </source>
</evidence>
<evidence type="ECO:0000313" key="12">
    <source>
        <dbReference type="EMBL" id="KJH49993.1"/>
    </source>
</evidence>
<sequence>MDVENVDIEEISSLSRHQSANKCVTADIIPIEPISTFYSKRLSDIKHPMRVALHGKLSVKKRCAKRYEISKQAIRRLAGTVGVNRLHSGVYDLSLRVLETFLEDVLADAITYSSGAERKTVRVEDIQHALLRRGIRIYGFD</sequence>
<dbReference type="PANTHER" id="PTHR10484">
    <property type="entry name" value="HISTONE H4"/>
    <property type="match status" value="1"/>
</dbReference>
<dbReference type="Gene3D" id="1.10.20.10">
    <property type="entry name" value="Histone, subunit A"/>
    <property type="match status" value="1"/>
</dbReference>
<feature type="domain" description="TATA box binding protein associated factor (TAF) histone-like fold" evidence="11">
    <location>
        <begin position="67"/>
        <end position="132"/>
    </location>
</feature>
<evidence type="ECO:0000256" key="8">
    <source>
        <dbReference type="ARBA" id="ARBA00023242"/>
    </source>
</evidence>
<proteinExistence type="inferred from homology"/>
<dbReference type="CDD" id="cd22912">
    <property type="entry name" value="HFD_H4"/>
    <property type="match status" value="1"/>
</dbReference>
<protein>
    <recommendedName>
        <fullName evidence="5 10">Histone H4</fullName>
    </recommendedName>
</protein>
<dbReference type="OrthoDB" id="5845114at2759"/>
<dbReference type="InterPro" id="IPR001951">
    <property type="entry name" value="Histone_H4"/>
</dbReference>
<dbReference type="STRING" id="29172.A0A0D8XZA5"/>
<dbReference type="SMART" id="SM00803">
    <property type="entry name" value="TAF"/>
    <property type="match status" value="1"/>
</dbReference>
<reference evidence="13" key="2">
    <citation type="journal article" date="2016" name="Sci. Rep.">
        <title>Dictyocaulus viviparus genome, variome and transcriptome elucidate lungworm biology and support future intervention.</title>
        <authorList>
            <person name="McNulty S.N."/>
            <person name="Strube C."/>
            <person name="Rosa B.A."/>
            <person name="Martin J.C."/>
            <person name="Tyagi R."/>
            <person name="Choi Y.J."/>
            <person name="Wang Q."/>
            <person name="Hallsworth Pepin K."/>
            <person name="Zhang X."/>
            <person name="Ozersky P."/>
            <person name="Wilson R.K."/>
            <person name="Sternberg P.W."/>
            <person name="Gasser R.B."/>
            <person name="Mitreva M."/>
        </authorList>
    </citation>
    <scope>NUCLEOTIDE SEQUENCE [LARGE SCALE GENOMIC DNA]</scope>
    <source>
        <strain evidence="13">HannoverDv2000</strain>
    </source>
</reference>
<evidence type="ECO:0000256" key="5">
    <source>
        <dbReference type="ARBA" id="ARBA00020836"/>
    </source>
</evidence>
<evidence type="ECO:0000256" key="7">
    <source>
        <dbReference type="ARBA" id="ARBA00023125"/>
    </source>
</evidence>
<dbReference type="AlphaFoldDB" id="A0A0D8XZA5"/>
<evidence type="ECO:0000256" key="4">
    <source>
        <dbReference type="ARBA" id="ARBA00006564"/>
    </source>
</evidence>
<evidence type="ECO:0000259" key="11">
    <source>
        <dbReference type="SMART" id="SM00803"/>
    </source>
</evidence>
<organism evidence="12 13">
    <name type="scientific">Dictyocaulus viviparus</name>
    <name type="common">Bovine lungworm</name>
    <dbReference type="NCBI Taxonomy" id="29172"/>
    <lineage>
        <taxon>Eukaryota</taxon>
        <taxon>Metazoa</taxon>
        <taxon>Ecdysozoa</taxon>
        <taxon>Nematoda</taxon>
        <taxon>Chromadorea</taxon>
        <taxon>Rhabditida</taxon>
        <taxon>Rhabditina</taxon>
        <taxon>Rhabditomorpha</taxon>
        <taxon>Strongyloidea</taxon>
        <taxon>Metastrongylidae</taxon>
        <taxon>Dictyocaulus</taxon>
    </lineage>
</organism>
<keyword evidence="13" id="KW-1185">Reference proteome</keyword>
<reference evidence="12 13" key="1">
    <citation type="submission" date="2013-11" db="EMBL/GenBank/DDBJ databases">
        <title>Draft genome of the bovine lungworm Dictyocaulus viviparus.</title>
        <authorList>
            <person name="Mitreva M."/>
        </authorList>
    </citation>
    <scope>NUCLEOTIDE SEQUENCE [LARGE SCALE GENOMIC DNA]</scope>
    <source>
        <strain evidence="12 13">HannoverDv2000</strain>
    </source>
</reference>
<dbReference type="InterPro" id="IPR009072">
    <property type="entry name" value="Histone-fold"/>
</dbReference>
<dbReference type="GO" id="GO:0000786">
    <property type="term" value="C:nucleosome"/>
    <property type="evidence" value="ECO:0007669"/>
    <property type="project" value="UniProtKB-KW"/>
</dbReference>
<dbReference type="PRINTS" id="PR00623">
    <property type="entry name" value="HISTONEH4"/>
</dbReference>
<name>A0A0D8XZA5_DICVI</name>
<dbReference type="GO" id="GO:0003677">
    <property type="term" value="F:DNA binding"/>
    <property type="evidence" value="ECO:0007669"/>
    <property type="project" value="UniProtKB-KW"/>
</dbReference>
<comment type="function">
    <text evidence="1 10">Core component of nucleosome. Nucleosomes wrap and compact DNA into chromatin, limiting DNA accessibility to the cellular machineries which require DNA as a template. Histones thereby play a central role in transcription regulation, DNA repair, DNA replication and chromosomal stability. DNA accessibility is regulated via a complex set of post-translational modifications of histones, also called histone code, and nucleosome remodeling.</text>
</comment>
<evidence type="ECO:0000256" key="1">
    <source>
        <dbReference type="ARBA" id="ARBA00002001"/>
    </source>
</evidence>
<dbReference type="InterPro" id="IPR004823">
    <property type="entry name" value="TAF_TATA-bd_Histone-like_dom"/>
</dbReference>
<dbReference type="GO" id="GO:0030527">
    <property type="term" value="F:structural constituent of chromatin"/>
    <property type="evidence" value="ECO:0007669"/>
    <property type="project" value="InterPro"/>
</dbReference>
<evidence type="ECO:0000256" key="6">
    <source>
        <dbReference type="ARBA" id="ARBA00022454"/>
    </source>
</evidence>
<evidence type="ECO:0000256" key="10">
    <source>
        <dbReference type="RuleBase" id="RU000528"/>
    </source>
</evidence>
<dbReference type="GO" id="GO:0046982">
    <property type="term" value="F:protein heterodimerization activity"/>
    <property type="evidence" value="ECO:0007669"/>
    <property type="project" value="InterPro"/>
</dbReference>
<dbReference type="Pfam" id="PF00808">
    <property type="entry name" value="CBFD_NFYB_HMF"/>
    <property type="match status" value="1"/>
</dbReference>
<keyword evidence="8 10" id="KW-0539">Nucleus</keyword>